<reference evidence="2 3" key="1">
    <citation type="submission" date="2019-12" db="EMBL/GenBank/DDBJ databases">
        <title>Genome sequence of Streptomyces bambusae.</title>
        <authorList>
            <person name="Bansal K."/>
            <person name="Choksket S."/>
            <person name="Korpole S."/>
            <person name="Patil P.B."/>
        </authorList>
    </citation>
    <scope>NUCLEOTIDE SEQUENCE [LARGE SCALE GENOMIC DNA]</scope>
    <source>
        <strain evidence="2 3">SK60</strain>
    </source>
</reference>
<dbReference type="Proteomes" id="UP000812013">
    <property type="component" value="Unassembled WGS sequence"/>
</dbReference>
<dbReference type="RefSeq" id="WP_219670033.1">
    <property type="nucleotide sequence ID" value="NZ_WTFF01000221.1"/>
</dbReference>
<accession>A0ABS6ZCF7</accession>
<keyword evidence="1" id="KW-0732">Signal</keyword>
<evidence type="ECO:0000256" key="1">
    <source>
        <dbReference type="SAM" id="SignalP"/>
    </source>
</evidence>
<keyword evidence="3" id="KW-1185">Reference proteome</keyword>
<sequence length="94" mass="9539">MMKLGVRRAAAAAALSVVALLGTATVSQAAPADAAPQAQVQAAGQDVTAMAGWVPVAAFPTYQQCAAAAAPYGSYATCSYVGGSYPYVLWLWQV</sequence>
<name>A0ABS6ZCF7_9ACTN</name>
<feature type="chain" id="PRO_5046583446" description="Secreted protein" evidence="1">
    <location>
        <begin position="30"/>
        <end position="94"/>
    </location>
</feature>
<protein>
    <recommendedName>
        <fullName evidence="4">Secreted protein</fullName>
    </recommendedName>
</protein>
<gene>
    <name evidence="2" type="ORF">GPJ59_25405</name>
</gene>
<organism evidence="2 3">
    <name type="scientific">Streptomyces bambusae</name>
    <dbReference type="NCBI Taxonomy" id="1550616"/>
    <lineage>
        <taxon>Bacteria</taxon>
        <taxon>Bacillati</taxon>
        <taxon>Actinomycetota</taxon>
        <taxon>Actinomycetes</taxon>
        <taxon>Kitasatosporales</taxon>
        <taxon>Streptomycetaceae</taxon>
        <taxon>Streptomyces</taxon>
    </lineage>
</organism>
<dbReference type="EMBL" id="WTFF01000221">
    <property type="protein sequence ID" value="MBW5485124.1"/>
    <property type="molecule type" value="Genomic_DNA"/>
</dbReference>
<proteinExistence type="predicted"/>
<evidence type="ECO:0008006" key="4">
    <source>
        <dbReference type="Google" id="ProtNLM"/>
    </source>
</evidence>
<evidence type="ECO:0000313" key="2">
    <source>
        <dbReference type="EMBL" id="MBW5485124.1"/>
    </source>
</evidence>
<evidence type="ECO:0000313" key="3">
    <source>
        <dbReference type="Proteomes" id="UP000812013"/>
    </source>
</evidence>
<feature type="signal peptide" evidence="1">
    <location>
        <begin position="1"/>
        <end position="29"/>
    </location>
</feature>
<comment type="caution">
    <text evidence="2">The sequence shown here is derived from an EMBL/GenBank/DDBJ whole genome shotgun (WGS) entry which is preliminary data.</text>
</comment>